<keyword evidence="3" id="KW-0677">Repeat</keyword>
<feature type="compositionally biased region" description="Low complexity" evidence="7">
    <location>
        <begin position="111"/>
        <end position="124"/>
    </location>
</feature>
<protein>
    <recommendedName>
        <fullName evidence="8">Xylanolytic transcriptional activator regulatory domain-containing protein</fullName>
    </recommendedName>
</protein>
<evidence type="ECO:0000256" key="3">
    <source>
        <dbReference type="ARBA" id="ARBA00022737"/>
    </source>
</evidence>
<dbReference type="GO" id="GO:0008270">
    <property type="term" value="F:zinc ion binding"/>
    <property type="evidence" value="ECO:0007669"/>
    <property type="project" value="UniProtKB-KW"/>
</dbReference>
<dbReference type="GO" id="GO:0000981">
    <property type="term" value="F:DNA-binding transcription factor activity, RNA polymerase II-specific"/>
    <property type="evidence" value="ECO:0007669"/>
    <property type="project" value="InterPro"/>
</dbReference>
<feature type="compositionally biased region" description="Polar residues" evidence="7">
    <location>
        <begin position="868"/>
        <end position="888"/>
    </location>
</feature>
<gene>
    <name evidence="9" type="ORF">VSDG_08717</name>
</gene>
<comment type="subcellular location">
    <subcellularLocation>
        <location evidence="1">Nucleus</location>
    </subcellularLocation>
</comment>
<dbReference type="GO" id="GO:0005634">
    <property type="term" value="C:nucleus"/>
    <property type="evidence" value="ECO:0007669"/>
    <property type="project" value="UniProtKB-SubCell"/>
</dbReference>
<keyword evidence="5" id="KW-0862">Zinc</keyword>
<feature type="compositionally biased region" description="Polar residues" evidence="7">
    <location>
        <begin position="979"/>
        <end position="993"/>
    </location>
</feature>
<sequence>MSSLQSIMNVDEDQHDASTSTPMDKKDKDAATPASGFRGQDPSTLSPPSHVIRSGQQPSSAYTTPPTPTVLADSNIARSGQQPTETDKEPGPTSAVDKGKGRAETSDSRTRTSVPTTISTTSSRPEGSRRQSTTSVDSMDQHGYGSASSSSLGGVGGGGLPPNHPTRPMGSPNPEVPIRLTPITGRVSRAKKGVPVHTCDMCNPPKTFTRAEHLSDQEGDKASRSGGDSGRRDSTASGASASLDERMPRLQVGGGLQPPPGFHSVPASFGGPSTPSSTSDMPPSTPNLGNAPFQQGGSPAPGGSGPTMSPQIRDRYGPSSGPGPRGTYGFPLHPGMHGITSSGSISPSPEPTAFSNIEFVTPRTFCDPTQDLEQSAALQTSLDNPPELVHTEYSPWTSASESNYSTPPSDITRSRRLFDQHRSQGSLDWQANTGMLQAFHGNAHSEIHGTNGSLETVAASHYATAHFHMSPHLASAPFPAYGPLLMTGFPDDQTQHSMLDPSITALHHRSSSVRSPTPPPSSAQAADTLVTPAPLSIRIDPMGQVSRQKAMVLGGGNMTATAPMLGGDGSSPSWASNSPGGVLTGSALGGAGGCGIGGMTMVTPLPRSVRNAVPGYIEVYWDRFHPFYPFVHRQSVEGAGADVLKCAMAAMGTQYLNSKEDRIRGNQLHEYSWQEAKRCPPWDLQAMQAIVLCECFARFRGRKAAVRPSKLFESLYSRALDHNPNMYTAALGHDNMELQRTNEERWHTWLDEETRRRLLSVCFVVDNHASMYHQQPRARNDVDPSTITLTGPSDLLWAASSADEWAATLVAHPAAGIPQYLPHPNTLTPEDVARHSYLDQVAILHAEAIRLPRRHYGRPTGDKDGNELDNNSPVDLRTPTTASFGQNFKDTRPEDRIAHLFSKAPMGISANVYLALHYTPLHDLLAVSGDSYVFCQKVVHAPTYLEHRKRLRAWAEGRSSSFSATATRTSTNSSPTSTHQQQGLSPVGYSSSEGMQAPARATIHAARALVGFLDRGLDPKDGVTPYITCISNYWGMYVCALIIWAYGQHRTPAAGRTSTSSSSTAAPGNGNVNGNGGSNNSSPNKGGAMGEEDTIAWLRQVSEASAPEQLGRMRGRREASAGVVSMVRRRLEADCVGPRSQLYVDAVSVLKKLEEGVSWRWF</sequence>
<evidence type="ECO:0000256" key="2">
    <source>
        <dbReference type="ARBA" id="ARBA00022723"/>
    </source>
</evidence>
<feature type="region of interest" description="Disordered" evidence="7">
    <location>
        <begin position="1052"/>
        <end position="1089"/>
    </location>
</feature>
<feature type="compositionally biased region" description="Basic and acidic residues" evidence="7">
    <location>
        <begin position="97"/>
        <end position="110"/>
    </location>
</feature>
<keyword evidence="2" id="KW-0479">Metal-binding</keyword>
<feature type="region of interest" description="Disordered" evidence="7">
    <location>
        <begin position="380"/>
        <end position="411"/>
    </location>
</feature>
<evidence type="ECO:0000256" key="6">
    <source>
        <dbReference type="ARBA" id="ARBA00023242"/>
    </source>
</evidence>
<dbReference type="EMBL" id="LJZO01000061">
    <property type="protein sequence ID" value="ROV89038.1"/>
    <property type="molecule type" value="Genomic_DNA"/>
</dbReference>
<feature type="compositionally biased region" description="Low complexity" evidence="7">
    <location>
        <begin position="338"/>
        <end position="347"/>
    </location>
</feature>
<name>A0A423VDH3_CYTCH</name>
<feature type="region of interest" description="Disordered" evidence="7">
    <location>
        <begin position="855"/>
        <end position="889"/>
    </location>
</feature>
<dbReference type="PANTHER" id="PTHR40626">
    <property type="entry name" value="MIP31509P"/>
    <property type="match status" value="1"/>
</dbReference>
<feature type="compositionally biased region" description="Polar residues" evidence="7">
    <location>
        <begin position="394"/>
        <end position="411"/>
    </location>
</feature>
<evidence type="ECO:0000313" key="9">
    <source>
        <dbReference type="EMBL" id="ROV89038.1"/>
    </source>
</evidence>
<organism evidence="9 10">
    <name type="scientific">Cytospora chrysosperma</name>
    <name type="common">Cytospora canker fungus</name>
    <name type="synonym">Sphaeria chrysosperma</name>
    <dbReference type="NCBI Taxonomy" id="252740"/>
    <lineage>
        <taxon>Eukaryota</taxon>
        <taxon>Fungi</taxon>
        <taxon>Dikarya</taxon>
        <taxon>Ascomycota</taxon>
        <taxon>Pezizomycotina</taxon>
        <taxon>Sordariomycetes</taxon>
        <taxon>Sordariomycetidae</taxon>
        <taxon>Diaporthales</taxon>
        <taxon>Cytosporaceae</taxon>
        <taxon>Cytospora</taxon>
    </lineage>
</organism>
<feature type="compositionally biased region" description="Basic and acidic residues" evidence="7">
    <location>
        <begin position="209"/>
        <end position="234"/>
    </location>
</feature>
<keyword evidence="6" id="KW-0539">Nucleus</keyword>
<feature type="region of interest" description="Disordered" evidence="7">
    <location>
        <begin position="507"/>
        <end position="526"/>
    </location>
</feature>
<feature type="compositionally biased region" description="Low complexity" evidence="7">
    <location>
        <begin position="272"/>
        <end position="282"/>
    </location>
</feature>
<dbReference type="PANTHER" id="PTHR40626:SF30">
    <property type="entry name" value="FINGER DOMAIN PROTEIN, PUTATIVE (AFU_ORTHOLOGUE AFUA_4G13600)-RELATED"/>
    <property type="match status" value="1"/>
</dbReference>
<comment type="caution">
    <text evidence="9">The sequence shown here is derived from an EMBL/GenBank/DDBJ whole genome shotgun (WGS) entry which is preliminary data.</text>
</comment>
<dbReference type="STRING" id="252740.A0A423VDH3"/>
<dbReference type="GO" id="GO:0000785">
    <property type="term" value="C:chromatin"/>
    <property type="evidence" value="ECO:0007669"/>
    <property type="project" value="TreeGrafter"/>
</dbReference>
<evidence type="ECO:0000313" key="10">
    <source>
        <dbReference type="Proteomes" id="UP000284375"/>
    </source>
</evidence>
<feature type="domain" description="Xylanolytic transcriptional activator regulatory" evidence="8">
    <location>
        <begin position="617"/>
        <end position="808"/>
    </location>
</feature>
<dbReference type="GO" id="GO:0006351">
    <property type="term" value="P:DNA-templated transcription"/>
    <property type="evidence" value="ECO:0007669"/>
    <property type="project" value="InterPro"/>
</dbReference>
<evidence type="ECO:0000259" key="8">
    <source>
        <dbReference type="Pfam" id="PF04082"/>
    </source>
</evidence>
<dbReference type="AlphaFoldDB" id="A0A423VDH3"/>
<dbReference type="GO" id="GO:0000978">
    <property type="term" value="F:RNA polymerase II cis-regulatory region sequence-specific DNA binding"/>
    <property type="evidence" value="ECO:0007669"/>
    <property type="project" value="InterPro"/>
</dbReference>
<feature type="compositionally biased region" description="Low complexity" evidence="7">
    <location>
        <begin position="143"/>
        <end position="152"/>
    </location>
</feature>
<keyword evidence="10" id="KW-1185">Reference proteome</keyword>
<dbReference type="InterPro" id="IPR051059">
    <property type="entry name" value="VerF-like"/>
</dbReference>
<dbReference type="InterPro" id="IPR007219">
    <property type="entry name" value="XnlR_reg_dom"/>
</dbReference>
<dbReference type="OrthoDB" id="6077919at2759"/>
<dbReference type="CDD" id="cd12148">
    <property type="entry name" value="fungal_TF_MHR"/>
    <property type="match status" value="1"/>
</dbReference>
<evidence type="ECO:0000256" key="4">
    <source>
        <dbReference type="ARBA" id="ARBA00022771"/>
    </source>
</evidence>
<accession>A0A423VDH3</accession>
<evidence type="ECO:0000256" key="7">
    <source>
        <dbReference type="SAM" id="MobiDB-lite"/>
    </source>
</evidence>
<feature type="compositionally biased region" description="Low complexity" evidence="7">
    <location>
        <begin position="1052"/>
        <end position="1070"/>
    </location>
</feature>
<dbReference type="Pfam" id="PF04082">
    <property type="entry name" value="Fungal_trans"/>
    <property type="match status" value="1"/>
</dbReference>
<feature type="compositionally biased region" description="Low complexity" evidence="7">
    <location>
        <begin position="962"/>
        <end position="978"/>
    </location>
</feature>
<keyword evidence="4" id="KW-0863">Zinc-finger</keyword>
<evidence type="ECO:0000256" key="1">
    <source>
        <dbReference type="ARBA" id="ARBA00004123"/>
    </source>
</evidence>
<proteinExistence type="predicted"/>
<dbReference type="Proteomes" id="UP000284375">
    <property type="component" value="Unassembled WGS sequence"/>
</dbReference>
<reference evidence="9 10" key="1">
    <citation type="submission" date="2015-09" db="EMBL/GenBank/DDBJ databases">
        <title>Host preference determinants of Valsa canker pathogens revealed by comparative genomics.</title>
        <authorList>
            <person name="Yin Z."/>
            <person name="Huang L."/>
        </authorList>
    </citation>
    <scope>NUCLEOTIDE SEQUENCE [LARGE SCALE GENOMIC DNA]</scope>
    <source>
        <strain evidence="9 10">YSFL</strain>
    </source>
</reference>
<feature type="region of interest" description="Disordered" evidence="7">
    <location>
        <begin position="962"/>
        <end position="993"/>
    </location>
</feature>
<evidence type="ECO:0000256" key="5">
    <source>
        <dbReference type="ARBA" id="ARBA00022833"/>
    </source>
</evidence>
<feature type="region of interest" description="Disordered" evidence="7">
    <location>
        <begin position="1"/>
        <end position="354"/>
    </location>
</feature>